<dbReference type="Pfam" id="PF13715">
    <property type="entry name" value="CarbopepD_reg_2"/>
    <property type="match status" value="1"/>
</dbReference>
<dbReference type="InterPro" id="IPR023997">
    <property type="entry name" value="TonB-dep_OMP_SusC/RagA_CS"/>
</dbReference>
<dbReference type="Proteomes" id="UP000182257">
    <property type="component" value="Unassembled WGS sequence"/>
</dbReference>
<organism evidence="10 11">
    <name type="scientific">Xylanibacter ruminicola</name>
    <name type="common">Prevotella ruminicola</name>
    <dbReference type="NCBI Taxonomy" id="839"/>
    <lineage>
        <taxon>Bacteria</taxon>
        <taxon>Pseudomonadati</taxon>
        <taxon>Bacteroidota</taxon>
        <taxon>Bacteroidia</taxon>
        <taxon>Bacteroidales</taxon>
        <taxon>Prevotellaceae</taxon>
        <taxon>Xylanibacter</taxon>
    </lineage>
</organism>
<accession>A0A1H3XNX4</accession>
<keyword evidence="6 7" id="KW-0998">Cell outer membrane</keyword>
<dbReference type="AlphaFoldDB" id="A0A1H3XNX4"/>
<evidence type="ECO:0000259" key="9">
    <source>
        <dbReference type="Pfam" id="PF07715"/>
    </source>
</evidence>
<dbReference type="InterPro" id="IPR037066">
    <property type="entry name" value="Plug_dom_sf"/>
</dbReference>
<evidence type="ECO:0000256" key="4">
    <source>
        <dbReference type="ARBA" id="ARBA00022692"/>
    </source>
</evidence>
<evidence type="ECO:0000256" key="7">
    <source>
        <dbReference type="PROSITE-ProRule" id="PRU01360"/>
    </source>
</evidence>
<name>A0A1H3XNX4_XYLRU</name>
<dbReference type="InterPro" id="IPR036942">
    <property type="entry name" value="Beta-barrel_TonB_sf"/>
</dbReference>
<feature type="signal peptide" evidence="8">
    <location>
        <begin position="1"/>
        <end position="21"/>
    </location>
</feature>
<evidence type="ECO:0000313" key="11">
    <source>
        <dbReference type="Proteomes" id="UP000182257"/>
    </source>
</evidence>
<evidence type="ECO:0000256" key="6">
    <source>
        <dbReference type="ARBA" id="ARBA00023237"/>
    </source>
</evidence>
<evidence type="ECO:0000313" key="10">
    <source>
        <dbReference type="EMBL" id="SEA00282.1"/>
    </source>
</evidence>
<dbReference type="InterPro" id="IPR039426">
    <property type="entry name" value="TonB-dep_rcpt-like"/>
</dbReference>
<keyword evidence="2 7" id="KW-0813">Transport</keyword>
<evidence type="ECO:0000256" key="3">
    <source>
        <dbReference type="ARBA" id="ARBA00022452"/>
    </source>
</evidence>
<dbReference type="Pfam" id="PF07715">
    <property type="entry name" value="Plug"/>
    <property type="match status" value="1"/>
</dbReference>
<dbReference type="InterPro" id="IPR008969">
    <property type="entry name" value="CarboxyPept-like_regulatory"/>
</dbReference>
<dbReference type="InterPro" id="IPR012910">
    <property type="entry name" value="Plug_dom"/>
</dbReference>
<dbReference type="GO" id="GO:0009279">
    <property type="term" value="C:cell outer membrane"/>
    <property type="evidence" value="ECO:0007669"/>
    <property type="project" value="UniProtKB-SubCell"/>
</dbReference>
<dbReference type="Gene3D" id="2.170.130.10">
    <property type="entry name" value="TonB-dependent receptor, plug domain"/>
    <property type="match status" value="1"/>
</dbReference>
<evidence type="ECO:0000256" key="5">
    <source>
        <dbReference type="ARBA" id="ARBA00023136"/>
    </source>
</evidence>
<dbReference type="EMBL" id="FNRF01000001">
    <property type="protein sequence ID" value="SEA00282.1"/>
    <property type="molecule type" value="Genomic_DNA"/>
</dbReference>
<sequence length="1071" mass="117787">MRKHVLFSAMLALGMLGGLSAYPVPAMALVAQQTIKVSGQVVDQEGEPLIGATVKLKGAQNGVITDFDGKFTIDAPANGTLVVSYVGYKDREIAVRGRAIIETIEMESDAMLLDQVVVVGYGVQKKADLTGSVSIVNADELKRVSHSNISSMLEGKVAGVQITSDGQPGADPTVRIRGIGSFGSTAPLYVVDGVPVGTSIRDFSPNDIETIQVLKDASAGAIYGSRAANGVVIITTKGGKKEQPLKVDYKGYFGVDKIQTGVYDLTNAEQYSRYLGIAAENAGIPVPGGYSLGADGYYHFRDNTNTDWLAEAFKTGIRQNHSVNLSGGGINNTYNISLDYYNQKGTLEGAGPNFERYTARVNNTMDTKFVKFRTSLVYSHSDQDNLAVSNANEYVQGLYGNLGNVLGGVLNMQPTIKAYDASTWVLDDVVGSASGYKYDAYGYGVYYDTVHGDISAMNPLLINKMLTRNTIVDRFVGTASADVDLLSMVGIKSKNHQLTYRINLSYSTTSCNDKTWIPAWIQSNRVYLAKENERLTKAHRKYTDALIENTLTYDGTIGLHHANIVVGQTYQEENTQTQSATGVNLSQPYFLQLQNASSWSADSYEYKHTLASYLARLNYDFDGKYLISGIVRRDGSSRLSKDIRWDTFTSVSLGWRFDKEKFFPIDRDIVNMFKLRASYGELGYEAAVGDYAIEATMARNNMTYSFGNQPITGSAVSTFVNENLTWEKRKTMNVGLDLAFFNNRIEFTAEWYKNKSQDLLYNVPVPASAGVANTSVTMNAASMENSGFEFSLTYRNRDHALKHEISANLSTLKNKVTSLGFGTEKYITGAYITEVGQEVGKFYGWDYQGIIRTQEQLDQLNALAQAQGLNEYQPGANVGDCYYRDVNGDGQINADDQTVLGSGLPKVNFGLSAHLEYKIFDLSISTYGALGYHVTDYLYNTLNSSYGYGNKSVDILGANQWDGGTYVSNIPRTYLSNSATLAWNDLFSCRQIQNAAYWKIANVELGCNLPNKWFANYVTGVRLYVSAQNLFTFTGYKGYNVDYAGGTFTPGYNYCSYPTAKSFMAGLNFTF</sequence>
<feature type="domain" description="TonB-dependent receptor plug" evidence="9">
    <location>
        <begin position="126"/>
        <end position="231"/>
    </location>
</feature>
<gene>
    <name evidence="10" type="ORF">SAMN05216462_0269</name>
</gene>
<dbReference type="InterPro" id="IPR023996">
    <property type="entry name" value="TonB-dep_OMP_SusC/RagA"/>
</dbReference>
<keyword evidence="8" id="KW-0732">Signal</keyword>
<dbReference type="Gene3D" id="2.40.170.20">
    <property type="entry name" value="TonB-dependent receptor, beta-barrel domain"/>
    <property type="match status" value="1"/>
</dbReference>
<dbReference type="NCBIfam" id="TIGR04056">
    <property type="entry name" value="OMP_RagA_SusC"/>
    <property type="match status" value="1"/>
</dbReference>
<evidence type="ECO:0000256" key="1">
    <source>
        <dbReference type="ARBA" id="ARBA00004571"/>
    </source>
</evidence>
<dbReference type="NCBIfam" id="TIGR04057">
    <property type="entry name" value="SusC_RagA_signa"/>
    <property type="match status" value="1"/>
</dbReference>
<keyword evidence="3 7" id="KW-1134">Transmembrane beta strand</keyword>
<comment type="subcellular location">
    <subcellularLocation>
        <location evidence="1 7">Cell outer membrane</location>
        <topology evidence="1 7">Multi-pass membrane protein</topology>
    </subcellularLocation>
</comment>
<evidence type="ECO:0000256" key="2">
    <source>
        <dbReference type="ARBA" id="ARBA00022448"/>
    </source>
</evidence>
<protein>
    <submittedName>
        <fullName evidence="10">TonB-linked outer membrane protein, SusC/RagA family</fullName>
    </submittedName>
</protein>
<comment type="similarity">
    <text evidence="7">Belongs to the TonB-dependent receptor family.</text>
</comment>
<keyword evidence="4 7" id="KW-0812">Transmembrane</keyword>
<dbReference type="RefSeq" id="WP_074759898.1">
    <property type="nucleotide sequence ID" value="NZ_FNRF01000001.1"/>
</dbReference>
<dbReference type="PROSITE" id="PS52016">
    <property type="entry name" value="TONB_DEPENDENT_REC_3"/>
    <property type="match status" value="1"/>
</dbReference>
<keyword evidence="5 7" id="KW-0472">Membrane</keyword>
<dbReference type="SUPFAM" id="SSF56935">
    <property type="entry name" value="Porins"/>
    <property type="match status" value="1"/>
</dbReference>
<evidence type="ECO:0000256" key="8">
    <source>
        <dbReference type="SAM" id="SignalP"/>
    </source>
</evidence>
<reference evidence="10 11" key="1">
    <citation type="submission" date="2016-10" db="EMBL/GenBank/DDBJ databases">
        <authorList>
            <person name="de Groot N.N."/>
        </authorList>
    </citation>
    <scope>NUCLEOTIDE SEQUENCE [LARGE SCALE GENOMIC DNA]</scope>
    <source>
        <strain evidence="10 11">D31d</strain>
    </source>
</reference>
<feature type="chain" id="PRO_5010314703" evidence="8">
    <location>
        <begin position="22"/>
        <end position="1071"/>
    </location>
</feature>
<proteinExistence type="inferred from homology"/>
<dbReference type="SUPFAM" id="SSF49464">
    <property type="entry name" value="Carboxypeptidase regulatory domain-like"/>
    <property type="match status" value="1"/>
</dbReference>
<dbReference type="OrthoDB" id="9768177at2"/>
<dbReference type="FunFam" id="2.60.40.1120:FF:000003">
    <property type="entry name" value="Outer membrane protein Omp121"/>
    <property type="match status" value="1"/>
</dbReference>
<dbReference type="Gene3D" id="2.60.40.1120">
    <property type="entry name" value="Carboxypeptidase-like, regulatory domain"/>
    <property type="match status" value="1"/>
</dbReference>